<organism evidence="2 3">
    <name type="scientific">Dactylosporangium fulvum</name>
    <dbReference type="NCBI Taxonomy" id="53359"/>
    <lineage>
        <taxon>Bacteria</taxon>
        <taxon>Bacillati</taxon>
        <taxon>Actinomycetota</taxon>
        <taxon>Actinomycetes</taxon>
        <taxon>Micromonosporales</taxon>
        <taxon>Micromonosporaceae</taxon>
        <taxon>Dactylosporangium</taxon>
    </lineage>
</organism>
<evidence type="ECO:0000313" key="2">
    <source>
        <dbReference type="EMBL" id="UWP84654.1"/>
    </source>
</evidence>
<protein>
    <recommendedName>
        <fullName evidence="4">MBL fold metallo-hydrolase</fullName>
    </recommendedName>
</protein>
<name>A0ABY5W5A9_9ACTN</name>
<keyword evidence="3" id="KW-1185">Reference proteome</keyword>
<accession>A0ABY5W5A9</accession>
<feature type="region of interest" description="Disordered" evidence="1">
    <location>
        <begin position="1"/>
        <end position="23"/>
    </location>
</feature>
<proteinExistence type="predicted"/>
<evidence type="ECO:0008006" key="4">
    <source>
        <dbReference type="Google" id="ProtNLM"/>
    </source>
</evidence>
<dbReference type="EMBL" id="CP073720">
    <property type="protein sequence ID" value="UWP84654.1"/>
    <property type="molecule type" value="Genomic_DNA"/>
</dbReference>
<reference evidence="2" key="2">
    <citation type="submission" date="2022-09" db="EMBL/GenBank/DDBJ databases">
        <title>Biosynthetic gene clusters of Dactylosporangioum fulvum.</title>
        <authorList>
            <person name="Caradec T."/>
        </authorList>
    </citation>
    <scope>NUCLEOTIDE SEQUENCE</scope>
    <source>
        <strain evidence="2">NRRL B-16292</strain>
    </source>
</reference>
<gene>
    <name evidence="2" type="ORF">Dfulv_10630</name>
</gene>
<dbReference type="Proteomes" id="UP001059617">
    <property type="component" value="Chromosome"/>
</dbReference>
<evidence type="ECO:0000256" key="1">
    <source>
        <dbReference type="SAM" id="MobiDB-lite"/>
    </source>
</evidence>
<evidence type="ECO:0000313" key="3">
    <source>
        <dbReference type="Proteomes" id="UP001059617"/>
    </source>
</evidence>
<sequence>MPAGDAAEPVSWRGPNWSPAAGPVAAPGPVAAVELVAAAKPVAAQYEAVAVRGGRLALIDLHVG</sequence>
<dbReference type="RefSeq" id="WP_259862578.1">
    <property type="nucleotide sequence ID" value="NZ_BAAAST010000083.1"/>
</dbReference>
<reference evidence="2" key="1">
    <citation type="submission" date="2021-04" db="EMBL/GenBank/DDBJ databases">
        <authorList>
            <person name="Hartkoorn R.C."/>
            <person name="Beaudoing E."/>
            <person name="Hot D."/>
        </authorList>
    </citation>
    <scope>NUCLEOTIDE SEQUENCE</scope>
    <source>
        <strain evidence="2">NRRL B-16292</strain>
    </source>
</reference>